<dbReference type="GO" id="GO:0051301">
    <property type="term" value="P:cell division"/>
    <property type="evidence" value="ECO:0007669"/>
    <property type="project" value="UniProtKB-KW"/>
</dbReference>
<dbReference type="EMBL" id="LWCA01001066">
    <property type="protein sequence ID" value="OAF66007.1"/>
    <property type="molecule type" value="Genomic_DNA"/>
</dbReference>
<evidence type="ECO:0000313" key="7">
    <source>
        <dbReference type="EMBL" id="OAF66007.1"/>
    </source>
</evidence>
<sequence>MNGQIESLRQTNAIYVSTQSKMQISLGKLQNNLKNSGELCFELNERVDLLEKEISSREMTINRLSYKVNYYEKEKNRKRDHQRKLITEDVTEPEINGKDKEREMLIKTIETLEKEIISYKSIVNDKINNKPKLNISHCIEPPNQQIILNLREELSDITNKYEKLRKESNYKILSLKNNPYESAISQDKKKCKQLVEDNLKFKQRIVFLENAVKAVKVKTTENCTNAANFSILNNLTFQVNSEIKNPSAEPLVGELREKLNSAQLTQKRLNEVFEDSIKKFQQIYFNLTGFLIKNISRNVYSISTNFNSSNDNVIMIQDSGENIKILRNKFYDEIPDEIKQSLVDSGNIQCFFATYLLHLYN</sequence>
<dbReference type="GO" id="GO:0051315">
    <property type="term" value="P:attachment of mitotic spindle microtubules to kinetochore"/>
    <property type="evidence" value="ECO:0007669"/>
    <property type="project" value="TreeGrafter"/>
</dbReference>
<keyword evidence="3" id="KW-0132">Cell division</keyword>
<keyword evidence="5" id="KW-0539">Nucleus</keyword>
<dbReference type="Pfam" id="PF05557">
    <property type="entry name" value="MAD"/>
    <property type="match status" value="1"/>
</dbReference>
<comment type="caution">
    <text evidence="7">The sequence shown here is derived from an EMBL/GenBank/DDBJ whole genome shotgun (WGS) entry which is preliminary data.</text>
</comment>
<evidence type="ECO:0000256" key="6">
    <source>
        <dbReference type="ARBA" id="ARBA00023306"/>
    </source>
</evidence>
<dbReference type="GO" id="GO:0007094">
    <property type="term" value="P:mitotic spindle assembly checkpoint signaling"/>
    <property type="evidence" value="ECO:0007669"/>
    <property type="project" value="InterPro"/>
</dbReference>
<dbReference type="InterPro" id="IPR008672">
    <property type="entry name" value="Mad1"/>
</dbReference>
<gene>
    <name evidence="7" type="ORF">A3Q56_06269</name>
</gene>
<comment type="similarity">
    <text evidence="2">Belongs to the MAD1 family.</text>
</comment>
<dbReference type="GO" id="GO:0005635">
    <property type="term" value="C:nuclear envelope"/>
    <property type="evidence" value="ECO:0007669"/>
    <property type="project" value="TreeGrafter"/>
</dbReference>
<dbReference type="PANTHER" id="PTHR23168:SF0">
    <property type="entry name" value="MITOTIC SPINDLE ASSEMBLY CHECKPOINT PROTEIN MAD1"/>
    <property type="match status" value="1"/>
</dbReference>
<dbReference type="SUPFAM" id="SSF75704">
    <property type="entry name" value="Mitotic arrest deficient-like 1, Mad1"/>
    <property type="match status" value="1"/>
</dbReference>
<name>A0A177AVH1_9BILA</name>
<evidence type="ECO:0000256" key="1">
    <source>
        <dbReference type="ARBA" id="ARBA00004123"/>
    </source>
</evidence>
<dbReference type="Gene3D" id="1.20.5.170">
    <property type="match status" value="1"/>
</dbReference>
<keyword evidence="6" id="KW-0131">Cell cycle</keyword>
<protein>
    <recommendedName>
        <fullName evidence="9">Spindle assembly checkpoint component MAD1</fullName>
    </recommendedName>
</protein>
<keyword evidence="8" id="KW-1185">Reference proteome</keyword>
<dbReference type="GO" id="GO:0072686">
    <property type="term" value="C:mitotic spindle"/>
    <property type="evidence" value="ECO:0007669"/>
    <property type="project" value="TreeGrafter"/>
</dbReference>
<organism evidence="7 8">
    <name type="scientific">Intoshia linei</name>
    <dbReference type="NCBI Taxonomy" id="1819745"/>
    <lineage>
        <taxon>Eukaryota</taxon>
        <taxon>Metazoa</taxon>
        <taxon>Spiralia</taxon>
        <taxon>Lophotrochozoa</taxon>
        <taxon>Mesozoa</taxon>
        <taxon>Orthonectida</taxon>
        <taxon>Rhopaluridae</taxon>
        <taxon>Intoshia</taxon>
    </lineage>
</organism>
<evidence type="ECO:0000256" key="2">
    <source>
        <dbReference type="ARBA" id="ARBA00008029"/>
    </source>
</evidence>
<dbReference type="AlphaFoldDB" id="A0A177AVH1"/>
<evidence type="ECO:0000256" key="3">
    <source>
        <dbReference type="ARBA" id="ARBA00022618"/>
    </source>
</evidence>
<evidence type="ECO:0000256" key="4">
    <source>
        <dbReference type="ARBA" id="ARBA00022776"/>
    </source>
</evidence>
<evidence type="ECO:0000313" key="8">
    <source>
        <dbReference type="Proteomes" id="UP000078046"/>
    </source>
</evidence>
<dbReference type="OrthoDB" id="331602at2759"/>
<accession>A0A177AVH1</accession>
<evidence type="ECO:0000256" key="5">
    <source>
        <dbReference type="ARBA" id="ARBA00023242"/>
    </source>
</evidence>
<keyword evidence="4" id="KW-0498">Mitosis</keyword>
<evidence type="ECO:0008006" key="9">
    <source>
        <dbReference type="Google" id="ProtNLM"/>
    </source>
</evidence>
<proteinExistence type="inferred from homology"/>
<dbReference type="PANTHER" id="PTHR23168">
    <property type="entry name" value="MITOTIC SPINDLE ASSEMBLY CHECKPOINT PROTEIN MAD1 MITOTIC ARREST DEFICIENT-LIKE PROTEIN 1"/>
    <property type="match status" value="1"/>
</dbReference>
<reference evidence="7 8" key="1">
    <citation type="submission" date="2016-04" db="EMBL/GenBank/DDBJ databases">
        <title>The genome of Intoshia linei affirms orthonectids as highly simplified spiralians.</title>
        <authorList>
            <person name="Mikhailov K.V."/>
            <person name="Slusarev G.S."/>
            <person name="Nikitin M.A."/>
            <person name="Logacheva M.D."/>
            <person name="Penin A."/>
            <person name="Aleoshin V."/>
            <person name="Panchin Y.V."/>
        </authorList>
    </citation>
    <scope>NUCLEOTIDE SEQUENCE [LARGE SCALE GENOMIC DNA]</scope>
    <source>
        <strain evidence="7">Intl2013</strain>
        <tissue evidence="7">Whole animal</tissue>
    </source>
</reference>
<comment type="subcellular location">
    <subcellularLocation>
        <location evidence="1">Nucleus</location>
    </subcellularLocation>
</comment>
<dbReference type="GO" id="GO:0000776">
    <property type="term" value="C:kinetochore"/>
    <property type="evidence" value="ECO:0007669"/>
    <property type="project" value="TreeGrafter"/>
</dbReference>
<dbReference type="Proteomes" id="UP000078046">
    <property type="component" value="Unassembled WGS sequence"/>
</dbReference>